<organism evidence="1">
    <name type="scientific">marine metagenome</name>
    <dbReference type="NCBI Taxonomy" id="408172"/>
    <lineage>
        <taxon>unclassified sequences</taxon>
        <taxon>metagenomes</taxon>
        <taxon>ecological metagenomes</taxon>
    </lineage>
</organism>
<reference evidence="1" key="1">
    <citation type="submission" date="2018-05" db="EMBL/GenBank/DDBJ databases">
        <authorList>
            <person name="Lanie J.A."/>
            <person name="Ng W.-L."/>
            <person name="Kazmierczak K.M."/>
            <person name="Andrzejewski T.M."/>
            <person name="Davidsen T.M."/>
            <person name="Wayne K.J."/>
            <person name="Tettelin H."/>
            <person name="Glass J.I."/>
            <person name="Rusch D."/>
            <person name="Podicherti R."/>
            <person name="Tsui H.-C.T."/>
            <person name="Winkler M.E."/>
        </authorList>
    </citation>
    <scope>NUCLEOTIDE SEQUENCE</scope>
</reference>
<protein>
    <submittedName>
        <fullName evidence="1">Uncharacterized protein</fullName>
    </submittedName>
</protein>
<gene>
    <name evidence="1" type="ORF">METZ01_LOCUS380449</name>
</gene>
<dbReference type="EMBL" id="UINC01140446">
    <property type="protein sequence ID" value="SVD27595.1"/>
    <property type="molecule type" value="Genomic_DNA"/>
</dbReference>
<evidence type="ECO:0000313" key="1">
    <source>
        <dbReference type="EMBL" id="SVD27595.1"/>
    </source>
</evidence>
<sequence length="131" mass="15339">MKTLLTVLLSTFFAHPACAAEEQGELDGKGLVCRRSDMYFSRPYYFVFENQRVLGPWVTIDIPLRIRKLQESKYQTTVSVAFWLGYTLWRDTLQLESLIDGVSRIRYSCEMMDPRHMEIALQKKSEKLKAH</sequence>
<dbReference type="AlphaFoldDB" id="A0A382U0Z4"/>
<name>A0A382U0Z4_9ZZZZ</name>
<accession>A0A382U0Z4</accession>
<proteinExistence type="predicted"/>